<proteinExistence type="predicted"/>
<dbReference type="AlphaFoldDB" id="A0A9D3PJV6"/>
<dbReference type="Proteomes" id="UP001046870">
    <property type="component" value="Chromosome 17"/>
</dbReference>
<feature type="compositionally biased region" description="Acidic residues" evidence="1">
    <location>
        <begin position="219"/>
        <end position="230"/>
    </location>
</feature>
<dbReference type="InterPro" id="IPR031528">
    <property type="entry name" value="C4orf19"/>
</dbReference>
<feature type="region of interest" description="Disordered" evidence="1">
    <location>
        <begin position="144"/>
        <end position="256"/>
    </location>
</feature>
<name>A0A9D3PJV6_MEGAT</name>
<dbReference type="EMBL" id="JAFDVH010000017">
    <property type="protein sequence ID" value="KAG7462117.1"/>
    <property type="molecule type" value="Genomic_DNA"/>
</dbReference>
<organism evidence="2 3">
    <name type="scientific">Megalops atlanticus</name>
    <name type="common">Tarpon</name>
    <name type="synonym">Clupea gigantea</name>
    <dbReference type="NCBI Taxonomy" id="7932"/>
    <lineage>
        <taxon>Eukaryota</taxon>
        <taxon>Metazoa</taxon>
        <taxon>Chordata</taxon>
        <taxon>Craniata</taxon>
        <taxon>Vertebrata</taxon>
        <taxon>Euteleostomi</taxon>
        <taxon>Actinopterygii</taxon>
        <taxon>Neopterygii</taxon>
        <taxon>Teleostei</taxon>
        <taxon>Elopiformes</taxon>
        <taxon>Megalopidae</taxon>
        <taxon>Megalops</taxon>
    </lineage>
</organism>
<protein>
    <submittedName>
        <fullName evidence="2">Uncharacterized protein</fullName>
    </submittedName>
</protein>
<gene>
    <name evidence="2" type="ORF">MATL_G00199200</name>
</gene>
<keyword evidence="3" id="KW-1185">Reference proteome</keyword>
<accession>A0A9D3PJV6</accession>
<evidence type="ECO:0000256" key="1">
    <source>
        <dbReference type="SAM" id="MobiDB-lite"/>
    </source>
</evidence>
<dbReference type="PANTHER" id="PTHR16106">
    <property type="entry name" value="CHROMOSOME 4 OPEN READING FRAME 19"/>
    <property type="match status" value="1"/>
</dbReference>
<reference evidence="2" key="1">
    <citation type="submission" date="2021-01" db="EMBL/GenBank/DDBJ databases">
        <authorList>
            <person name="Zahm M."/>
            <person name="Roques C."/>
            <person name="Cabau C."/>
            <person name="Klopp C."/>
            <person name="Donnadieu C."/>
            <person name="Jouanno E."/>
            <person name="Lampietro C."/>
            <person name="Louis A."/>
            <person name="Herpin A."/>
            <person name="Echchiki A."/>
            <person name="Berthelot C."/>
            <person name="Parey E."/>
            <person name="Roest-Crollius H."/>
            <person name="Braasch I."/>
            <person name="Postlethwait J."/>
            <person name="Bobe J."/>
            <person name="Montfort J."/>
            <person name="Bouchez O."/>
            <person name="Begum T."/>
            <person name="Mejri S."/>
            <person name="Adams A."/>
            <person name="Chen W.-J."/>
            <person name="Guiguen Y."/>
        </authorList>
    </citation>
    <scope>NUCLEOTIDE SEQUENCE</scope>
    <source>
        <strain evidence="2">YG-15Mar2019-1</strain>
        <tissue evidence="2">Brain</tissue>
    </source>
</reference>
<dbReference type="Pfam" id="PF15770">
    <property type="entry name" value="DUF4699"/>
    <property type="match status" value="1"/>
</dbReference>
<dbReference type="PANTHER" id="PTHR16106:SF3">
    <property type="entry name" value="CHROMOSOME 4 OPEN READING FRAME 19"/>
    <property type="match status" value="1"/>
</dbReference>
<sequence length="256" mass="27232">MGCRCCRMIKSYIYDPSVPVDVHGRKRDTATTTLYQGKPQEAENTHKVQGFHNLGYTHKYADGVKQGTAKLEIDNNQINRLHAAPGARTQDHVLKAGAGDSSLYILQPGESPRKCALPGHTPLPEHNALQCSSPGVTFERLNDHLIGGTPQANGDAFSRRGHGSPRSPCEAGDPGDEPDADSVLSGRSEEVHTSTTSLSSADTRERPPQTAGESHGSEGEEEEEGEDEGDSGSITDSEVAEALAALDAATAGEDYE</sequence>
<evidence type="ECO:0000313" key="3">
    <source>
        <dbReference type="Proteomes" id="UP001046870"/>
    </source>
</evidence>
<comment type="caution">
    <text evidence="2">The sequence shown here is derived from an EMBL/GenBank/DDBJ whole genome shotgun (WGS) entry which is preliminary data.</text>
</comment>
<feature type="compositionally biased region" description="Low complexity" evidence="1">
    <location>
        <begin position="231"/>
        <end position="256"/>
    </location>
</feature>
<evidence type="ECO:0000313" key="2">
    <source>
        <dbReference type="EMBL" id="KAG7462117.1"/>
    </source>
</evidence>
<dbReference type="OrthoDB" id="8773301at2759"/>